<dbReference type="SUPFAM" id="SSF46955">
    <property type="entry name" value="Putative DNA-binding domain"/>
    <property type="match status" value="1"/>
</dbReference>
<dbReference type="CDD" id="cd01109">
    <property type="entry name" value="HTH_YyaN"/>
    <property type="match status" value="1"/>
</dbReference>
<dbReference type="Gene3D" id="1.10.1660.10">
    <property type="match status" value="1"/>
</dbReference>
<dbReference type="Pfam" id="PF13411">
    <property type="entry name" value="MerR_1"/>
    <property type="match status" value="1"/>
</dbReference>
<dbReference type="PANTHER" id="PTHR30204:SF69">
    <property type="entry name" value="MERR-FAMILY TRANSCRIPTIONAL REGULATOR"/>
    <property type="match status" value="1"/>
</dbReference>
<name>A0AAU8N4D1_9ACTO</name>
<dbReference type="SMART" id="SM00422">
    <property type="entry name" value="HTH_MERR"/>
    <property type="match status" value="1"/>
</dbReference>
<keyword evidence="3" id="KW-0238">DNA-binding</keyword>
<gene>
    <name evidence="6" type="ORF">ABXS69_00080</name>
</gene>
<reference evidence="6" key="1">
    <citation type="submission" date="2024-05" db="EMBL/GenBank/DDBJ databases">
        <title>Draft genome assemblies of 36 bacteria isolated from hibernating arctic ground squirrels.</title>
        <authorList>
            <person name="McKee H."/>
            <person name="Mullen L."/>
            <person name="Drown D.M."/>
            <person name="Duddleston K.N."/>
        </authorList>
    </citation>
    <scope>NUCLEOTIDE SEQUENCE</scope>
    <source>
        <strain evidence="6">AR004</strain>
    </source>
</reference>
<sequence>MIGEVARRLGVATSTLRYYESEGLLAAVERTSGGRRQFSQRDVEACRVIECLKRSGLSIKEIKNFMDIAAEGDASLARRLELFRARKESVQREVAELERVVAVLDFKIWYYEQAAEAGAENLVRSLPLEQIPERHRPAQAYVAGADLNEPL</sequence>
<protein>
    <submittedName>
        <fullName evidence="6">MerR family transcriptional regulator</fullName>
    </submittedName>
</protein>
<dbReference type="RefSeq" id="WP_366181594.1">
    <property type="nucleotide sequence ID" value="NZ_CP159989.1"/>
</dbReference>
<dbReference type="PROSITE" id="PS00552">
    <property type="entry name" value="HTH_MERR_1"/>
    <property type="match status" value="1"/>
</dbReference>
<evidence type="ECO:0000256" key="3">
    <source>
        <dbReference type="ARBA" id="ARBA00023125"/>
    </source>
</evidence>
<dbReference type="AlphaFoldDB" id="A0AAU8N4D1"/>
<evidence type="ECO:0000259" key="5">
    <source>
        <dbReference type="PROSITE" id="PS50937"/>
    </source>
</evidence>
<dbReference type="PRINTS" id="PR00040">
    <property type="entry name" value="HTHMERR"/>
</dbReference>
<keyword evidence="4" id="KW-0804">Transcription</keyword>
<dbReference type="InterPro" id="IPR000551">
    <property type="entry name" value="MerR-type_HTH_dom"/>
</dbReference>
<evidence type="ECO:0000313" key="6">
    <source>
        <dbReference type="EMBL" id="XCP83388.1"/>
    </source>
</evidence>
<dbReference type="PROSITE" id="PS50937">
    <property type="entry name" value="HTH_MERR_2"/>
    <property type="match status" value="1"/>
</dbReference>
<feature type="domain" description="HTH merR-type" evidence="5">
    <location>
        <begin position="1"/>
        <end position="68"/>
    </location>
</feature>
<organism evidence="6">
    <name type="scientific">Actinomyces timonensis</name>
    <dbReference type="NCBI Taxonomy" id="1288391"/>
    <lineage>
        <taxon>Bacteria</taxon>
        <taxon>Bacillati</taxon>
        <taxon>Actinomycetota</taxon>
        <taxon>Actinomycetes</taxon>
        <taxon>Actinomycetales</taxon>
        <taxon>Actinomycetaceae</taxon>
        <taxon>Actinomyces</taxon>
    </lineage>
</organism>
<keyword evidence="1" id="KW-0678">Repressor</keyword>
<dbReference type="InterPro" id="IPR009061">
    <property type="entry name" value="DNA-bd_dom_put_sf"/>
</dbReference>
<keyword evidence="2" id="KW-0805">Transcription regulation</keyword>
<evidence type="ECO:0000256" key="2">
    <source>
        <dbReference type="ARBA" id="ARBA00023015"/>
    </source>
</evidence>
<proteinExistence type="predicted"/>
<dbReference type="GO" id="GO:0003677">
    <property type="term" value="F:DNA binding"/>
    <property type="evidence" value="ECO:0007669"/>
    <property type="project" value="UniProtKB-KW"/>
</dbReference>
<dbReference type="InterPro" id="IPR047057">
    <property type="entry name" value="MerR_fam"/>
</dbReference>
<dbReference type="PANTHER" id="PTHR30204">
    <property type="entry name" value="REDOX-CYCLING DRUG-SENSING TRANSCRIPTIONAL ACTIVATOR SOXR"/>
    <property type="match status" value="1"/>
</dbReference>
<accession>A0AAU8N4D1</accession>
<evidence type="ECO:0000256" key="4">
    <source>
        <dbReference type="ARBA" id="ARBA00023163"/>
    </source>
</evidence>
<dbReference type="GO" id="GO:0003700">
    <property type="term" value="F:DNA-binding transcription factor activity"/>
    <property type="evidence" value="ECO:0007669"/>
    <property type="project" value="InterPro"/>
</dbReference>
<evidence type="ECO:0000256" key="1">
    <source>
        <dbReference type="ARBA" id="ARBA00022491"/>
    </source>
</evidence>
<dbReference type="EMBL" id="CP159989">
    <property type="protein sequence ID" value="XCP83388.1"/>
    <property type="molecule type" value="Genomic_DNA"/>
</dbReference>